<evidence type="ECO:0000313" key="2">
    <source>
        <dbReference type="Proteomes" id="UP000814033"/>
    </source>
</evidence>
<dbReference type="Proteomes" id="UP000814033">
    <property type="component" value="Unassembled WGS sequence"/>
</dbReference>
<evidence type="ECO:0000313" key="1">
    <source>
        <dbReference type="EMBL" id="KAI0040344.1"/>
    </source>
</evidence>
<organism evidence="1 2">
    <name type="scientific">Auriscalpium vulgare</name>
    <dbReference type="NCBI Taxonomy" id="40419"/>
    <lineage>
        <taxon>Eukaryota</taxon>
        <taxon>Fungi</taxon>
        <taxon>Dikarya</taxon>
        <taxon>Basidiomycota</taxon>
        <taxon>Agaricomycotina</taxon>
        <taxon>Agaricomycetes</taxon>
        <taxon>Russulales</taxon>
        <taxon>Auriscalpiaceae</taxon>
        <taxon>Auriscalpium</taxon>
    </lineage>
</organism>
<comment type="caution">
    <text evidence="1">The sequence shown here is derived from an EMBL/GenBank/DDBJ whole genome shotgun (WGS) entry which is preliminary data.</text>
</comment>
<gene>
    <name evidence="1" type="ORF">FA95DRAFT_1611864</name>
</gene>
<accession>A0ACB8R852</accession>
<proteinExistence type="predicted"/>
<sequence>MQLPASSVPATPATPVLPGLVNAHVPGHQTGYYGVTSTKYAGVYIDWSTVSTLMQRFPDLKFKKYGSFIKAAEAVQQAKDTAALIDQFEAMDFGECAASSPLPSSSGARALPSTPQSAPPSSNARAIHSTPQSSPHLSSGAYNGSWGPPGKWPPSDYKTYSPPASWKASVPWSDGYGEWPSSPVNANELSWVESTIPAPPTPPSPPPVGIVQAPAPTRHPRGRVPPGGWNVYAVARGRSNGIYRSAADALQQTHKFPNALMLGFRTVKEAEQWLEEQRHADRNAIGEEAASEQ</sequence>
<keyword evidence="2" id="KW-1185">Reference proteome</keyword>
<reference evidence="1" key="1">
    <citation type="submission" date="2021-02" db="EMBL/GenBank/DDBJ databases">
        <authorList>
            <consortium name="DOE Joint Genome Institute"/>
            <person name="Ahrendt S."/>
            <person name="Looney B.P."/>
            <person name="Miyauchi S."/>
            <person name="Morin E."/>
            <person name="Drula E."/>
            <person name="Courty P.E."/>
            <person name="Chicoki N."/>
            <person name="Fauchery L."/>
            <person name="Kohler A."/>
            <person name="Kuo A."/>
            <person name="Labutti K."/>
            <person name="Pangilinan J."/>
            <person name="Lipzen A."/>
            <person name="Riley R."/>
            <person name="Andreopoulos W."/>
            <person name="He G."/>
            <person name="Johnson J."/>
            <person name="Barry K.W."/>
            <person name="Grigoriev I.V."/>
            <person name="Nagy L."/>
            <person name="Hibbett D."/>
            <person name="Henrissat B."/>
            <person name="Matheny P.B."/>
            <person name="Labbe J."/>
            <person name="Martin F."/>
        </authorList>
    </citation>
    <scope>NUCLEOTIDE SEQUENCE</scope>
    <source>
        <strain evidence="1">FP105234-sp</strain>
    </source>
</reference>
<protein>
    <submittedName>
        <fullName evidence="1">Uncharacterized protein</fullName>
    </submittedName>
</protein>
<name>A0ACB8R852_9AGAM</name>
<reference evidence="1" key="2">
    <citation type="journal article" date="2022" name="New Phytol.">
        <title>Evolutionary transition to the ectomycorrhizal habit in the genomes of a hyperdiverse lineage of mushroom-forming fungi.</title>
        <authorList>
            <person name="Looney B."/>
            <person name="Miyauchi S."/>
            <person name="Morin E."/>
            <person name="Drula E."/>
            <person name="Courty P.E."/>
            <person name="Kohler A."/>
            <person name="Kuo A."/>
            <person name="LaButti K."/>
            <person name="Pangilinan J."/>
            <person name="Lipzen A."/>
            <person name="Riley R."/>
            <person name="Andreopoulos W."/>
            <person name="He G."/>
            <person name="Johnson J."/>
            <person name="Nolan M."/>
            <person name="Tritt A."/>
            <person name="Barry K.W."/>
            <person name="Grigoriev I.V."/>
            <person name="Nagy L.G."/>
            <person name="Hibbett D."/>
            <person name="Henrissat B."/>
            <person name="Matheny P.B."/>
            <person name="Labbe J."/>
            <person name="Martin F.M."/>
        </authorList>
    </citation>
    <scope>NUCLEOTIDE SEQUENCE</scope>
    <source>
        <strain evidence="1">FP105234-sp</strain>
    </source>
</reference>
<dbReference type="EMBL" id="MU276204">
    <property type="protein sequence ID" value="KAI0040344.1"/>
    <property type="molecule type" value="Genomic_DNA"/>
</dbReference>